<sequence>MREREGSVIYRYTGPDTNPWIGILGGASDIGVGADGNVWHVNSCGGIRRYIGDQPS</sequence>
<keyword evidence="2" id="KW-1185">Reference proteome</keyword>
<evidence type="ECO:0000313" key="2">
    <source>
        <dbReference type="Proteomes" id="UP000590647"/>
    </source>
</evidence>
<protein>
    <submittedName>
        <fullName evidence="1">Uncharacterized protein</fullName>
    </submittedName>
</protein>
<dbReference type="EMBL" id="JACHNE010000001">
    <property type="protein sequence ID" value="MBB5792168.1"/>
    <property type="molecule type" value="Genomic_DNA"/>
</dbReference>
<comment type="caution">
    <text evidence="1">The sequence shown here is derived from an EMBL/GenBank/DDBJ whole genome shotgun (WGS) entry which is preliminary data.</text>
</comment>
<organism evidence="1 2">
    <name type="scientific">Streptomyces caelestis</name>
    <dbReference type="NCBI Taxonomy" id="36816"/>
    <lineage>
        <taxon>Bacteria</taxon>
        <taxon>Bacillati</taxon>
        <taxon>Actinomycetota</taxon>
        <taxon>Actinomycetes</taxon>
        <taxon>Kitasatosporales</taxon>
        <taxon>Streptomycetaceae</taxon>
        <taxon>Streptomyces</taxon>
    </lineage>
</organism>
<reference evidence="1 2" key="1">
    <citation type="submission" date="2020-08" db="EMBL/GenBank/DDBJ databases">
        <title>Sequencing the genomes of 1000 actinobacteria strains.</title>
        <authorList>
            <person name="Klenk H.-P."/>
        </authorList>
    </citation>
    <scope>NUCLEOTIDE SEQUENCE [LARGE SCALE GENOMIC DNA]</scope>
    <source>
        <strain evidence="1 2">DSM 40084</strain>
    </source>
</reference>
<proteinExistence type="predicted"/>
<dbReference type="RefSeq" id="WP_184994161.1">
    <property type="nucleotide sequence ID" value="NZ_JACHNE010000001.1"/>
</dbReference>
<evidence type="ECO:0000313" key="1">
    <source>
        <dbReference type="EMBL" id="MBB5792168.1"/>
    </source>
</evidence>
<dbReference type="Proteomes" id="UP000590647">
    <property type="component" value="Unassembled WGS sequence"/>
</dbReference>
<accession>A0A7W9GY14</accession>
<dbReference type="AlphaFoldDB" id="A0A7W9GY14"/>
<gene>
    <name evidence="1" type="ORF">HDA41_000132</name>
</gene>
<name>A0A7W9GY14_9ACTN</name>